<feature type="domain" description="F-box" evidence="2">
    <location>
        <begin position="1"/>
        <end position="45"/>
    </location>
</feature>
<dbReference type="Proteomes" id="UP001497522">
    <property type="component" value="Chromosome 12"/>
</dbReference>
<dbReference type="InterPro" id="IPR001810">
    <property type="entry name" value="F-box_dom"/>
</dbReference>
<dbReference type="PANTHER" id="PTHR46407:SF3">
    <property type="entry name" value="OS02G0208700 PROTEIN"/>
    <property type="match status" value="1"/>
</dbReference>
<feature type="region of interest" description="Disordered" evidence="1">
    <location>
        <begin position="65"/>
        <end position="109"/>
    </location>
</feature>
<evidence type="ECO:0000313" key="3">
    <source>
        <dbReference type="EMBL" id="CAK9861755.1"/>
    </source>
</evidence>
<dbReference type="Gene3D" id="1.20.1280.50">
    <property type="match status" value="1"/>
</dbReference>
<dbReference type="SUPFAM" id="SSF81383">
    <property type="entry name" value="F-box domain"/>
    <property type="match status" value="1"/>
</dbReference>
<dbReference type="PANTHER" id="PTHR46407">
    <property type="entry name" value="OS02G0208700 PROTEIN"/>
    <property type="match status" value="1"/>
</dbReference>
<feature type="compositionally biased region" description="Gly residues" evidence="1">
    <location>
        <begin position="100"/>
        <end position="109"/>
    </location>
</feature>
<evidence type="ECO:0000313" key="4">
    <source>
        <dbReference type="Proteomes" id="UP001497522"/>
    </source>
</evidence>
<proteinExistence type="predicted"/>
<feature type="compositionally biased region" description="Low complexity" evidence="1">
    <location>
        <begin position="72"/>
        <end position="92"/>
    </location>
</feature>
<evidence type="ECO:0000256" key="1">
    <source>
        <dbReference type="SAM" id="MobiDB-lite"/>
    </source>
</evidence>
<name>A0ABP1AGT4_9BRYO</name>
<dbReference type="PROSITE" id="PS50181">
    <property type="entry name" value="FBOX"/>
    <property type="match status" value="1"/>
</dbReference>
<reference evidence="3" key="1">
    <citation type="submission" date="2024-03" db="EMBL/GenBank/DDBJ databases">
        <authorList>
            <consortium name="ELIXIR-Norway"/>
            <consortium name="Elixir Norway"/>
        </authorList>
    </citation>
    <scope>NUCLEOTIDE SEQUENCE</scope>
</reference>
<evidence type="ECO:0000259" key="2">
    <source>
        <dbReference type="PROSITE" id="PS50181"/>
    </source>
</evidence>
<dbReference type="InterPro" id="IPR044595">
    <property type="entry name" value="KMD1-4"/>
</dbReference>
<accession>A0ABP1AGT4</accession>
<dbReference type="CDD" id="cd22152">
    <property type="entry name" value="F-box_AtAFR-like"/>
    <property type="match status" value="1"/>
</dbReference>
<gene>
    <name evidence="3" type="ORF">CSSPJE1EN2_LOCUS4750</name>
</gene>
<organism evidence="3 4">
    <name type="scientific">Sphagnum jensenii</name>
    <dbReference type="NCBI Taxonomy" id="128206"/>
    <lineage>
        <taxon>Eukaryota</taxon>
        <taxon>Viridiplantae</taxon>
        <taxon>Streptophyta</taxon>
        <taxon>Embryophyta</taxon>
        <taxon>Bryophyta</taxon>
        <taxon>Sphagnophytina</taxon>
        <taxon>Sphagnopsida</taxon>
        <taxon>Sphagnales</taxon>
        <taxon>Sphagnaceae</taxon>
        <taxon>Sphagnum</taxon>
    </lineage>
</organism>
<dbReference type="Pfam" id="PF00646">
    <property type="entry name" value="F-box"/>
    <property type="match status" value="1"/>
</dbReference>
<protein>
    <recommendedName>
        <fullName evidence="2">F-box domain-containing protein</fullName>
    </recommendedName>
</protein>
<dbReference type="EMBL" id="OZ023713">
    <property type="protein sequence ID" value="CAK9861755.1"/>
    <property type="molecule type" value="Genomic_DNA"/>
</dbReference>
<keyword evidence="4" id="KW-1185">Reference proteome</keyword>
<dbReference type="InterPro" id="IPR036047">
    <property type="entry name" value="F-box-like_dom_sf"/>
</dbReference>
<sequence>MIPGLPNDVALQCLVRIPVQAHAQLQRVSRKWRELVNSSQYYEERKREGTTMHLVCTVQALDQQSKIKRRQQQQTSSSHSATSTRSSSLLQTGRREREAGGAGRMGSGNVGDSAIGLRLPFLVAVVASRSRHPEHKILLRLWSVERSVRFRRRRTRQQKIGSCNGRSLRLGKR</sequence>
<dbReference type="SMART" id="SM00256">
    <property type="entry name" value="FBOX"/>
    <property type="match status" value="1"/>
</dbReference>